<evidence type="ECO:0000256" key="5">
    <source>
        <dbReference type="ARBA" id="ARBA00022833"/>
    </source>
</evidence>
<comment type="caution">
    <text evidence="7">The sequence shown here is derived from an EMBL/GenBank/DDBJ whole genome shotgun (WGS) entry which is preliminary data.</text>
</comment>
<keyword evidence="3" id="KW-0479">Metal-binding</keyword>
<dbReference type="PANTHER" id="PTHR45962">
    <property type="entry name" value="N-FATTY-ACYL-AMINO ACID SYNTHASE/HYDROLASE PM20D1"/>
    <property type="match status" value="1"/>
</dbReference>
<reference evidence="7 8" key="1">
    <citation type="submission" date="2016-07" db="EMBL/GenBank/DDBJ databases">
        <title>Pervasive Adenine N6-methylation of Active Genes in Fungi.</title>
        <authorList>
            <consortium name="DOE Joint Genome Institute"/>
            <person name="Mondo S.J."/>
            <person name="Dannebaum R.O."/>
            <person name="Kuo R.C."/>
            <person name="Labutti K."/>
            <person name="Haridas S."/>
            <person name="Kuo A."/>
            <person name="Salamov A."/>
            <person name="Ahrendt S.R."/>
            <person name="Lipzen A."/>
            <person name="Sullivan W."/>
            <person name="Andreopoulos W.B."/>
            <person name="Clum A."/>
            <person name="Lindquist E."/>
            <person name="Daum C."/>
            <person name="Ramamoorthy G.K."/>
            <person name="Gryganskyi A."/>
            <person name="Culley D."/>
            <person name="Magnuson J.K."/>
            <person name="James T.Y."/>
            <person name="O'Malley M.A."/>
            <person name="Stajich J.E."/>
            <person name="Spatafora J.W."/>
            <person name="Visel A."/>
            <person name="Grigoriev I.V."/>
        </authorList>
    </citation>
    <scope>NUCLEOTIDE SEQUENCE [LARGE SCALE GENOMIC DNA]</scope>
    <source>
        <strain evidence="7 8">JEL800</strain>
    </source>
</reference>
<dbReference type="GO" id="GO:0004180">
    <property type="term" value="F:carboxypeptidase activity"/>
    <property type="evidence" value="ECO:0007669"/>
    <property type="project" value="TreeGrafter"/>
</dbReference>
<organism evidence="7 8">
    <name type="scientific">Rhizoclosmatium globosum</name>
    <dbReference type="NCBI Taxonomy" id="329046"/>
    <lineage>
        <taxon>Eukaryota</taxon>
        <taxon>Fungi</taxon>
        <taxon>Fungi incertae sedis</taxon>
        <taxon>Chytridiomycota</taxon>
        <taxon>Chytridiomycota incertae sedis</taxon>
        <taxon>Chytridiomycetes</taxon>
        <taxon>Chytridiales</taxon>
        <taxon>Chytriomycetaceae</taxon>
        <taxon>Rhizoclosmatium</taxon>
    </lineage>
</organism>
<dbReference type="GO" id="GO:0051603">
    <property type="term" value="P:proteolysis involved in protein catabolic process"/>
    <property type="evidence" value="ECO:0007669"/>
    <property type="project" value="TreeGrafter"/>
</dbReference>
<dbReference type="OrthoDB" id="3064516at2759"/>
<dbReference type="InterPro" id="IPR001261">
    <property type="entry name" value="ArgE/DapE_CS"/>
</dbReference>
<evidence type="ECO:0000256" key="6">
    <source>
        <dbReference type="SAM" id="Phobius"/>
    </source>
</evidence>
<keyword evidence="4" id="KW-0378">Hydrolase</keyword>
<dbReference type="PROSITE" id="PS00758">
    <property type="entry name" value="ARGE_DAPE_CPG2_1"/>
    <property type="match status" value="1"/>
</dbReference>
<dbReference type="STRING" id="329046.A0A1Y2CHW5"/>
<dbReference type="Gene3D" id="3.30.70.360">
    <property type="match status" value="1"/>
</dbReference>
<keyword evidence="8" id="KW-1185">Reference proteome</keyword>
<name>A0A1Y2CHW5_9FUNG</name>
<dbReference type="EMBL" id="MCGO01000016">
    <property type="protein sequence ID" value="ORY46629.1"/>
    <property type="molecule type" value="Genomic_DNA"/>
</dbReference>
<evidence type="ECO:0000256" key="4">
    <source>
        <dbReference type="ARBA" id="ARBA00022801"/>
    </source>
</evidence>
<keyword evidence="6" id="KW-1133">Transmembrane helix</keyword>
<sequence>MHTKASKTHSLQFTHILSAFTSIAFIIWILCVENPNTAVKQGMFVLSFKQQTKSANLVFLLITNSRFQTRLFFRTAVAHLSHAITFKTVSFDSWRAVPPPPTGPDPVHEPFSLVACFPEDAFPLVHKTLKKTVMSMRTPILLMAHQDVVPCFRKRLSLWTHPPFEGVVDWEADKTLVAQMEAVELLIREGFRPRATVFLAYGHDEEISGWQGGEQDWLIVDEGSGIGMFEGVKTASVSVGEKGYCDVDLIVETKGDHNPLLGKMRCYAAHSENPNPDIVDAIQTWPKSRSSLAELLAAKDGTTYSQLTTTQAVDIIQGGLKANALPERVVATVNHRIAVDSSLLLVQERVATELKLNFTLYGFKNRTQVIAKVGTSDAVGHLIVQPRPFGIEPAPVSPHLDLSDRGWRVLEGTIHHIFDGLSDTGRVVVVPSLPTGNTDTKHYWRMSRIFIGPGGGGRAHTVDEFAYLSRFLDSINFWHELIRNWDSSF</sequence>
<dbReference type="GO" id="GO:0046872">
    <property type="term" value="F:metal ion binding"/>
    <property type="evidence" value="ECO:0007669"/>
    <property type="project" value="UniProtKB-KW"/>
</dbReference>
<dbReference type="Pfam" id="PF01546">
    <property type="entry name" value="Peptidase_M20"/>
    <property type="match status" value="1"/>
</dbReference>
<evidence type="ECO:0000256" key="2">
    <source>
        <dbReference type="ARBA" id="ARBA00022670"/>
    </source>
</evidence>
<dbReference type="Gene3D" id="3.40.630.10">
    <property type="entry name" value="Zn peptidases"/>
    <property type="match status" value="1"/>
</dbReference>
<gene>
    <name evidence="7" type="ORF">BCR33DRAFT_715658</name>
</gene>
<evidence type="ECO:0000256" key="3">
    <source>
        <dbReference type="ARBA" id="ARBA00022723"/>
    </source>
</evidence>
<dbReference type="PANTHER" id="PTHR45962:SF1">
    <property type="entry name" value="N-FATTY-ACYL-AMINO ACID SYNTHASE_HYDROLASE PM20D1"/>
    <property type="match status" value="1"/>
</dbReference>
<dbReference type="InterPro" id="IPR047177">
    <property type="entry name" value="Pept_M20A"/>
</dbReference>
<comment type="similarity">
    <text evidence="1">Belongs to the peptidase M20A family.</text>
</comment>
<accession>A0A1Y2CHW5</accession>
<dbReference type="SUPFAM" id="SSF53187">
    <property type="entry name" value="Zn-dependent exopeptidases"/>
    <property type="match status" value="1"/>
</dbReference>
<proteinExistence type="inferred from homology"/>
<keyword evidence="2" id="KW-0645">Protease</keyword>
<dbReference type="GO" id="GO:0000328">
    <property type="term" value="C:fungal-type vacuole lumen"/>
    <property type="evidence" value="ECO:0007669"/>
    <property type="project" value="TreeGrafter"/>
</dbReference>
<dbReference type="Proteomes" id="UP000193642">
    <property type="component" value="Unassembled WGS sequence"/>
</dbReference>
<dbReference type="AlphaFoldDB" id="A0A1Y2CHW5"/>
<protein>
    <submittedName>
        <fullName evidence="7">Zn-dependent exopeptidase</fullName>
    </submittedName>
</protein>
<feature type="transmembrane region" description="Helical" evidence="6">
    <location>
        <begin position="12"/>
        <end position="30"/>
    </location>
</feature>
<evidence type="ECO:0000256" key="1">
    <source>
        <dbReference type="ARBA" id="ARBA00006247"/>
    </source>
</evidence>
<keyword evidence="6" id="KW-0472">Membrane</keyword>
<dbReference type="InterPro" id="IPR002933">
    <property type="entry name" value="Peptidase_M20"/>
</dbReference>
<keyword evidence="6" id="KW-0812">Transmembrane</keyword>
<evidence type="ECO:0000313" key="8">
    <source>
        <dbReference type="Proteomes" id="UP000193642"/>
    </source>
</evidence>
<evidence type="ECO:0000313" key="7">
    <source>
        <dbReference type="EMBL" id="ORY46629.1"/>
    </source>
</evidence>
<keyword evidence="5" id="KW-0862">Zinc</keyword>